<dbReference type="RefSeq" id="WP_089020179.1">
    <property type="nucleotide sequence ID" value="NZ_LT607412.1"/>
</dbReference>
<protein>
    <recommendedName>
        <fullName evidence="4">ABC-2 family transporter protein</fullName>
    </recommendedName>
</protein>
<sequence>MNNARAELRKLLTLPSLRLTVLLTWTGNLLLTYAYATAASRGESLGRDAALAPLAYTQAGFLVLGVLAVASEYQEGGQIRTTLLASPRRLPLQAVKALVLAMVVLPVAATTAAVSTLPAGEATRIPIAAAYLTLTTLLGAAVASVVRRAVPAVVLLLSLYFIAGPLLRARSATSAAYLPDTAALDPSRGAAATIVWTLAALALAALTFHRRDA</sequence>
<evidence type="ECO:0000313" key="2">
    <source>
        <dbReference type="EMBL" id="SCF04857.1"/>
    </source>
</evidence>
<feature type="transmembrane region" description="Helical" evidence="1">
    <location>
        <begin position="12"/>
        <end position="35"/>
    </location>
</feature>
<evidence type="ECO:0000256" key="1">
    <source>
        <dbReference type="SAM" id="Phobius"/>
    </source>
</evidence>
<evidence type="ECO:0000313" key="3">
    <source>
        <dbReference type="Proteomes" id="UP000198243"/>
    </source>
</evidence>
<feature type="transmembrane region" description="Helical" evidence="1">
    <location>
        <begin position="125"/>
        <end position="143"/>
    </location>
</feature>
<feature type="transmembrane region" description="Helical" evidence="1">
    <location>
        <begin position="150"/>
        <end position="169"/>
    </location>
</feature>
<dbReference type="OrthoDB" id="3400154at2"/>
<reference evidence="3" key="1">
    <citation type="submission" date="2016-06" db="EMBL/GenBank/DDBJ databases">
        <authorList>
            <person name="Varghese N."/>
            <person name="Submissions Spin"/>
        </authorList>
    </citation>
    <scope>NUCLEOTIDE SEQUENCE [LARGE SCALE GENOMIC DNA]</scope>
    <source>
        <strain evidence="3">DSM 44875</strain>
    </source>
</reference>
<accession>A0A1C4X902</accession>
<keyword evidence="3" id="KW-1185">Reference proteome</keyword>
<dbReference type="AlphaFoldDB" id="A0A1C4X902"/>
<feature type="transmembrane region" description="Helical" evidence="1">
    <location>
        <begin position="94"/>
        <end position="119"/>
    </location>
</feature>
<organism evidence="2 3">
    <name type="scientific">Micromonospora coriariae</name>
    <dbReference type="NCBI Taxonomy" id="285665"/>
    <lineage>
        <taxon>Bacteria</taxon>
        <taxon>Bacillati</taxon>
        <taxon>Actinomycetota</taxon>
        <taxon>Actinomycetes</taxon>
        <taxon>Micromonosporales</taxon>
        <taxon>Micromonosporaceae</taxon>
        <taxon>Micromonospora</taxon>
    </lineage>
</organism>
<keyword evidence="1" id="KW-1133">Transmembrane helix</keyword>
<feature type="transmembrane region" description="Helical" evidence="1">
    <location>
        <begin position="55"/>
        <end position="73"/>
    </location>
</feature>
<dbReference type="Proteomes" id="UP000198243">
    <property type="component" value="Chromosome I"/>
</dbReference>
<evidence type="ECO:0008006" key="4">
    <source>
        <dbReference type="Google" id="ProtNLM"/>
    </source>
</evidence>
<proteinExistence type="predicted"/>
<dbReference type="EMBL" id="LT607412">
    <property type="protein sequence ID" value="SCF04857.1"/>
    <property type="molecule type" value="Genomic_DNA"/>
</dbReference>
<keyword evidence="1" id="KW-0812">Transmembrane</keyword>
<gene>
    <name evidence="2" type="ORF">GA0070607_4857</name>
</gene>
<name>A0A1C4X902_9ACTN</name>
<feature type="transmembrane region" description="Helical" evidence="1">
    <location>
        <begin position="189"/>
        <end position="208"/>
    </location>
</feature>
<keyword evidence="1" id="KW-0472">Membrane</keyword>